<dbReference type="PANTHER" id="PTHR43000">
    <property type="entry name" value="DTDP-D-GLUCOSE 4,6-DEHYDRATASE-RELATED"/>
    <property type="match status" value="1"/>
</dbReference>
<comment type="caution">
    <text evidence="3">The sequence shown here is derived from an EMBL/GenBank/DDBJ whole genome shotgun (WGS) entry which is preliminary data.</text>
</comment>
<name>A0A1F7JIW3_9BACT</name>
<evidence type="ECO:0000313" key="3">
    <source>
        <dbReference type="EMBL" id="OGK55557.1"/>
    </source>
</evidence>
<dbReference type="Pfam" id="PF01370">
    <property type="entry name" value="Epimerase"/>
    <property type="match status" value="1"/>
</dbReference>
<dbReference type="InterPro" id="IPR036291">
    <property type="entry name" value="NAD(P)-bd_dom_sf"/>
</dbReference>
<proteinExistence type="inferred from homology"/>
<evidence type="ECO:0000256" key="1">
    <source>
        <dbReference type="ARBA" id="ARBA00007637"/>
    </source>
</evidence>
<gene>
    <name evidence="3" type="ORF">A3H78_05335</name>
</gene>
<dbReference type="EMBL" id="MGAV01000002">
    <property type="protein sequence ID" value="OGK55557.1"/>
    <property type="molecule type" value="Genomic_DNA"/>
</dbReference>
<organism evidence="3 4">
    <name type="scientific">Candidatus Roizmanbacteria bacterium RIFCSPLOWO2_02_FULL_36_11</name>
    <dbReference type="NCBI Taxonomy" id="1802071"/>
    <lineage>
        <taxon>Bacteria</taxon>
        <taxon>Candidatus Roizmaniibacteriota</taxon>
    </lineage>
</organism>
<sequence>MKTILITGGSGFIGRNLIEGLGKKYHILSPTHQDLDLTDSAAVNKYFKKNSIDVVIHSAVGKGQYLFKDTISMFLNLYRNIDKVKKFIYFGSGAEYDKSRDLVKIKESEFGKYIPKDDYGLAKYICHSISKNNPKVVNLRLFGIYGKYEDYLFKFISNSIAKNIFKQPIIIKQNVIFDYLYIDDLISIVEFIVEHRINIRDLNIIPSKSIALSEIVDIINQISSNKSKIVVNNKGFNYQYTGSNKRLKILMPDLTFTSYFVGIKKLYNYYTANLDLLDKNKVIKDDYYHKSKIKKIKI</sequence>
<comment type="similarity">
    <text evidence="1">Belongs to the NAD(P)-dependent epimerase/dehydratase family.</text>
</comment>
<evidence type="ECO:0000313" key="4">
    <source>
        <dbReference type="Proteomes" id="UP000177418"/>
    </source>
</evidence>
<reference evidence="3 4" key="1">
    <citation type="journal article" date="2016" name="Nat. Commun.">
        <title>Thousands of microbial genomes shed light on interconnected biogeochemical processes in an aquifer system.</title>
        <authorList>
            <person name="Anantharaman K."/>
            <person name="Brown C.T."/>
            <person name="Hug L.A."/>
            <person name="Sharon I."/>
            <person name="Castelle C.J."/>
            <person name="Probst A.J."/>
            <person name="Thomas B.C."/>
            <person name="Singh A."/>
            <person name="Wilkins M.J."/>
            <person name="Karaoz U."/>
            <person name="Brodie E.L."/>
            <person name="Williams K.H."/>
            <person name="Hubbard S.S."/>
            <person name="Banfield J.F."/>
        </authorList>
    </citation>
    <scope>NUCLEOTIDE SEQUENCE [LARGE SCALE GENOMIC DNA]</scope>
</reference>
<dbReference type="Gene3D" id="3.40.50.720">
    <property type="entry name" value="NAD(P)-binding Rossmann-like Domain"/>
    <property type="match status" value="1"/>
</dbReference>
<dbReference type="SUPFAM" id="SSF51735">
    <property type="entry name" value="NAD(P)-binding Rossmann-fold domains"/>
    <property type="match status" value="1"/>
</dbReference>
<dbReference type="InterPro" id="IPR001509">
    <property type="entry name" value="Epimerase_deHydtase"/>
</dbReference>
<feature type="domain" description="NAD-dependent epimerase/dehydratase" evidence="2">
    <location>
        <begin position="4"/>
        <end position="196"/>
    </location>
</feature>
<dbReference type="Proteomes" id="UP000177418">
    <property type="component" value="Unassembled WGS sequence"/>
</dbReference>
<evidence type="ECO:0000259" key="2">
    <source>
        <dbReference type="Pfam" id="PF01370"/>
    </source>
</evidence>
<dbReference type="AlphaFoldDB" id="A0A1F7JIW3"/>
<accession>A0A1F7JIW3</accession>
<protein>
    <recommendedName>
        <fullName evidence="2">NAD-dependent epimerase/dehydratase domain-containing protein</fullName>
    </recommendedName>
</protein>